<proteinExistence type="predicted"/>
<organism evidence="2 3">
    <name type="scientific">Azohydromonas caseinilytica</name>
    <dbReference type="NCBI Taxonomy" id="2728836"/>
    <lineage>
        <taxon>Bacteria</taxon>
        <taxon>Pseudomonadati</taxon>
        <taxon>Pseudomonadota</taxon>
        <taxon>Betaproteobacteria</taxon>
        <taxon>Burkholderiales</taxon>
        <taxon>Sphaerotilaceae</taxon>
        <taxon>Azohydromonas</taxon>
    </lineage>
</organism>
<accession>A0A848FBZ1</accession>
<feature type="region of interest" description="Disordered" evidence="1">
    <location>
        <begin position="463"/>
        <end position="492"/>
    </location>
</feature>
<evidence type="ECO:0000313" key="2">
    <source>
        <dbReference type="EMBL" id="NML15833.1"/>
    </source>
</evidence>
<evidence type="ECO:0000256" key="1">
    <source>
        <dbReference type="SAM" id="MobiDB-lite"/>
    </source>
</evidence>
<dbReference type="Proteomes" id="UP000574067">
    <property type="component" value="Unassembled WGS sequence"/>
</dbReference>
<feature type="compositionally biased region" description="Basic and acidic residues" evidence="1">
    <location>
        <begin position="53"/>
        <end position="63"/>
    </location>
</feature>
<dbReference type="EMBL" id="JABBFW010000007">
    <property type="protein sequence ID" value="NML15833.1"/>
    <property type="molecule type" value="Genomic_DNA"/>
</dbReference>
<name>A0A848FBZ1_9BURK</name>
<keyword evidence="3" id="KW-1185">Reference proteome</keyword>
<evidence type="ECO:0000313" key="3">
    <source>
        <dbReference type="Proteomes" id="UP000574067"/>
    </source>
</evidence>
<protein>
    <submittedName>
        <fullName evidence="2">Uncharacterized protein</fullName>
    </submittedName>
</protein>
<dbReference type="AlphaFoldDB" id="A0A848FBZ1"/>
<gene>
    <name evidence="2" type="ORF">HHL10_12705</name>
</gene>
<sequence length="492" mass="53933">MDIAALLTLLAATIGVGVVVVRNNRKTDQILEQLAELKLLMTTGHTVAPVTRDGAEPGHEPSRQDVPSRQVEDLSAEELQPTHLYFCTGEGKVILGIRKIERQRLARYHKSDLGLAESRLGDISGLLQAVPAVLTHANLVQGSHMEVLINGALAASRPGEALISMVKGANGRYFEQARLRNSPSLGRLSSDLAASIASAIAAQRYLEGVDSRLESFKLTLSELRDPASTERKPDIAEAMTYLKEKALPAVMRGEYSTALTEELDGIESKLIGVMRHLVRQHNALISQTKHVKYAQGVDTEDTFKLLSEHIKKIDATRKQYVISVRLRAMCCQFLFMFAQDTSRLEPRKGAIAEATEAPEIAGDFDATLQTILHQLDNLDTTLTDDKTLAHRRAAMRTFAQNTFENARTELVVIKEELDRLPELRASLQKPVRLAVRLDKGQLQAFDLSEAPPPSPALVRQLAAVPEGEADDAPATQPPHTHTRAPAEAVEAS</sequence>
<comment type="caution">
    <text evidence="2">The sequence shown here is derived from an EMBL/GenBank/DDBJ whole genome shotgun (WGS) entry which is preliminary data.</text>
</comment>
<feature type="region of interest" description="Disordered" evidence="1">
    <location>
        <begin position="49"/>
        <end position="73"/>
    </location>
</feature>
<reference evidence="2 3" key="1">
    <citation type="submission" date="2020-04" db="EMBL/GenBank/DDBJ databases">
        <title>Azohydromonas sp. isolated from soil.</title>
        <authorList>
            <person name="Dahal R.H."/>
        </authorList>
    </citation>
    <scope>NUCLEOTIDE SEQUENCE [LARGE SCALE GENOMIC DNA]</scope>
    <source>
        <strain evidence="2 3">G-1-1-14</strain>
    </source>
</reference>